<evidence type="ECO:0000313" key="4">
    <source>
        <dbReference type="EMBL" id="MBD7983065.1"/>
    </source>
</evidence>
<dbReference type="RefSeq" id="WP_191692712.1">
    <property type="nucleotide sequence ID" value="NZ_JACSQN010000001.1"/>
</dbReference>
<protein>
    <submittedName>
        <fullName evidence="4">N-acetylmuramoyl-L-alanine amidase</fullName>
    </submittedName>
</protein>
<dbReference type="PANTHER" id="PTHR30404">
    <property type="entry name" value="N-ACETYLMURAMOYL-L-ALANINE AMIDASE"/>
    <property type="match status" value="1"/>
</dbReference>
<name>A0ABR8U4V2_9BACL</name>
<dbReference type="PANTHER" id="PTHR30404:SF0">
    <property type="entry name" value="N-ACETYLMURAMOYL-L-ALANINE AMIDASE AMIC"/>
    <property type="match status" value="1"/>
</dbReference>
<evidence type="ECO:0000256" key="2">
    <source>
        <dbReference type="ARBA" id="ARBA00023316"/>
    </source>
</evidence>
<dbReference type="SMART" id="SM00646">
    <property type="entry name" value="Ami_3"/>
    <property type="match status" value="1"/>
</dbReference>
<dbReference type="Gene3D" id="2.30.30.40">
    <property type="entry name" value="SH3 Domains"/>
    <property type="match status" value="4"/>
</dbReference>
<gene>
    <name evidence="4" type="ORF">H9649_00615</name>
</gene>
<dbReference type="Proteomes" id="UP000626786">
    <property type="component" value="Unassembled WGS sequence"/>
</dbReference>
<keyword evidence="5" id="KW-1185">Reference proteome</keyword>
<dbReference type="SUPFAM" id="SSF53187">
    <property type="entry name" value="Zn-dependent exopeptidases"/>
    <property type="match status" value="1"/>
</dbReference>
<keyword evidence="1" id="KW-0378">Hydrolase</keyword>
<evidence type="ECO:0000256" key="1">
    <source>
        <dbReference type="ARBA" id="ARBA00022801"/>
    </source>
</evidence>
<feature type="domain" description="SH3b" evidence="3">
    <location>
        <begin position="248"/>
        <end position="312"/>
    </location>
</feature>
<comment type="caution">
    <text evidence="4">The sequence shown here is derived from an EMBL/GenBank/DDBJ whole genome shotgun (WGS) entry which is preliminary data.</text>
</comment>
<dbReference type="PROSITE" id="PS51781">
    <property type="entry name" value="SH3B"/>
    <property type="match status" value="4"/>
</dbReference>
<dbReference type="InterPro" id="IPR003646">
    <property type="entry name" value="SH3-like_bac-type"/>
</dbReference>
<feature type="domain" description="SH3b" evidence="3">
    <location>
        <begin position="96"/>
        <end position="158"/>
    </location>
</feature>
<proteinExistence type="predicted"/>
<dbReference type="InterPro" id="IPR050695">
    <property type="entry name" value="N-acetylmuramoyl_amidase_3"/>
</dbReference>
<evidence type="ECO:0000259" key="3">
    <source>
        <dbReference type="PROSITE" id="PS51781"/>
    </source>
</evidence>
<sequence>MSRSCKWFLAFILLFSIIIDLPAVSANGETVTINTNSLNIRSGPGLTFPVTGSLKMGARVTVVSTQGDWLEIQMSSGSGWIASWLVKSDDAVKAANGTAVSKVNALNIRTEPSLNAAVIGKMNAGDNAIITSRKGEWASISRNGTDGWVHTAYITEVNAKETGKNEKVHHTVSATPEKFVVAVDVLNVRKEPGLDTKVLTQIHKNESYPIEAVEGNWVLITLDKDKSGWVYTFHGTMDASVETSNTPASAKKVTVLTNGTNIRASASTSSHIITRANAGEKLDVLSEDGEWFKVSLQTGEEAFVAKWVVSTGNVAIADTTKEMQKAPRTRGTLKGLTIVVDAGHGGHDRGTTGIQGTDEKLLTLMTAELLATKLTAAGANVVMTRDSDTYVSLRKRASISQQANADAFISLHYDANPDSSITGFTTYYTHSNQKALATHVNEGLGSSVALRDRGAQPANFLVLRENRSNSILIELGFLSNPTEERMLTTELFREQATHGIYQGLLDYFDAN</sequence>
<dbReference type="Pfam" id="PF01520">
    <property type="entry name" value="Amidase_3"/>
    <property type="match status" value="1"/>
</dbReference>
<accession>A0ABR8U4V2</accession>
<dbReference type="Gene3D" id="3.40.630.40">
    <property type="entry name" value="Zn-dependent exopeptidases"/>
    <property type="match status" value="1"/>
</dbReference>
<evidence type="ECO:0000313" key="5">
    <source>
        <dbReference type="Proteomes" id="UP000626786"/>
    </source>
</evidence>
<dbReference type="InterPro" id="IPR017293">
    <property type="entry name" value="N-acetylmuramoyl-L-ala_amidase"/>
</dbReference>
<dbReference type="CDD" id="cd02696">
    <property type="entry name" value="MurNAc-LAA"/>
    <property type="match status" value="1"/>
</dbReference>
<dbReference type="InterPro" id="IPR002508">
    <property type="entry name" value="MurNAc-LAA_cat"/>
</dbReference>
<dbReference type="EMBL" id="JACSQN010000001">
    <property type="protein sequence ID" value="MBD7983065.1"/>
    <property type="molecule type" value="Genomic_DNA"/>
</dbReference>
<feature type="domain" description="SH3b" evidence="3">
    <location>
        <begin position="28"/>
        <end position="89"/>
    </location>
</feature>
<dbReference type="SMART" id="SM00287">
    <property type="entry name" value="SH3b"/>
    <property type="match status" value="4"/>
</dbReference>
<feature type="domain" description="SH3b" evidence="3">
    <location>
        <begin position="175"/>
        <end position="239"/>
    </location>
</feature>
<organism evidence="4 5">
    <name type="scientific">Sporosarcina quadrami</name>
    <dbReference type="NCBI Taxonomy" id="2762234"/>
    <lineage>
        <taxon>Bacteria</taxon>
        <taxon>Bacillati</taxon>
        <taxon>Bacillota</taxon>
        <taxon>Bacilli</taxon>
        <taxon>Bacillales</taxon>
        <taxon>Caryophanaceae</taxon>
        <taxon>Sporosarcina</taxon>
    </lineage>
</organism>
<reference evidence="4 5" key="1">
    <citation type="submission" date="2020-08" db="EMBL/GenBank/DDBJ databases">
        <title>A Genomic Blueprint of the Chicken Gut Microbiome.</title>
        <authorList>
            <person name="Gilroy R."/>
            <person name="Ravi A."/>
            <person name="Getino M."/>
            <person name="Pursley I."/>
            <person name="Horton D.L."/>
            <person name="Alikhan N.-F."/>
            <person name="Baker D."/>
            <person name="Gharbi K."/>
            <person name="Hall N."/>
            <person name="Watson M."/>
            <person name="Adriaenssens E.M."/>
            <person name="Foster-Nyarko E."/>
            <person name="Jarju S."/>
            <person name="Secka A."/>
            <person name="Antonio M."/>
            <person name="Oren A."/>
            <person name="Chaudhuri R."/>
            <person name="La Ragione R.M."/>
            <person name="Hildebrand F."/>
            <person name="Pallen M.J."/>
        </authorList>
    </citation>
    <scope>NUCLEOTIDE SEQUENCE [LARGE SCALE GENOMIC DNA]</scope>
    <source>
        <strain evidence="4 5">Sa2YVA2</strain>
    </source>
</reference>
<keyword evidence="2" id="KW-0961">Cell wall biogenesis/degradation</keyword>
<dbReference type="PIRSF" id="PIRSF037846">
    <property type="entry name" value="Autolysin_YrvJ_prd"/>
    <property type="match status" value="1"/>
</dbReference>
<dbReference type="Pfam" id="PF08239">
    <property type="entry name" value="SH3_3"/>
    <property type="match status" value="4"/>
</dbReference>